<evidence type="ECO:0000313" key="5">
    <source>
        <dbReference type="RefSeq" id="XP_038816871.1"/>
    </source>
</evidence>
<feature type="domain" description="Calponin-homology (CH)" evidence="3">
    <location>
        <begin position="7"/>
        <end position="115"/>
    </location>
</feature>
<keyword evidence="1" id="KW-0175">Coiled coil</keyword>
<dbReference type="SUPFAM" id="SSF47576">
    <property type="entry name" value="Calponin-homology domain, CH-domain"/>
    <property type="match status" value="1"/>
</dbReference>
<evidence type="ECO:0000256" key="1">
    <source>
        <dbReference type="SAM" id="Coils"/>
    </source>
</evidence>
<dbReference type="RefSeq" id="XP_038816871.1">
    <property type="nucleotide sequence ID" value="XM_038960943.1"/>
</dbReference>
<organism evidence="4 5">
    <name type="scientific">Salvelinus namaycush</name>
    <name type="common">Lake trout</name>
    <name type="synonym">Salmo namaycush</name>
    <dbReference type="NCBI Taxonomy" id="8040"/>
    <lineage>
        <taxon>Eukaryota</taxon>
        <taxon>Metazoa</taxon>
        <taxon>Chordata</taxon>
        <taxon>Craniata</taxon>
        <taxon>Vertebrata</taxon>
        <taxon>Euteleostomi</taxon>
        <taxon>Actinopterygii</taxon>
        <taxon>Neopterygii</taxon>
        <taxon>Teleostei</taxon>
        <taxon>Protacanthopterygii</taxon>
        <taxon>Salmoniformes</taxon>
        <taxon>Salmonidae</taxon>
        <taxon>Salmoninae</taxon>
        <taxon>Salvelinus</taxon>
    </lineage>
</organism>
<keyword evidence="5" id="KW-0969">Cilium</keyword>
<keyword evidence="4" id="KW-1185">Reference proteome</keyword>
<accession>A0A8U0TIH5</accession>
<protein>
    <submittedName>
        <fullName evidence="5">Sperm flagellar protein 1</fullName>
    </submittedName>
</protein>
<dbReference type="AlphaFoldDB" id="A0A8U0TIH5"/>
<dbReference type="GO" id="GO:0008017">
    <property type="term" value="F:microtubule binding"/>
    <property type="evidence" value="ECO:0007669"/>
    <property type="project" value="TreeGrafter"/>
</dbReference>
<dbReference type="CTD" id="25876"/>
<dbReference type="GO" id="GO:0005930">
    <property type="term" value="C:axoneme"/>
    <property type="evidence" value="ECO:0007669"/>
    <property type="project" value="TreeGrafter"/>
</dbReference>
<gene>
    <name evidence="5" type="primary">spef1</name>
</gene>
<dbReference type="InterPro" id="IPR001715">
    <property type="entry name" value="CH_dom"/>
</dbReference>
<keyword evidence="5" id="KW-0966">Cell projection</keyword>
<reference evidence="5" key="1">
    <citation type="submission" date="2025-08" db="UniProtKB">
        <authorList>
            <consortium name="RefSeq"/>
        </authorList>
    </citation>
    <scope>IDENTIFICATION</scope>
    <source>
        <tissue evidence="5">White muscle</tissue>
    </source>
</reference>
<dbReference type="InterPro" id="IPR036872">
    <property type="entry name" value="CH_dom_sf"/>
</dbReference>
<evidence type="ECO:0000259" key="3">
    <source>
        <dbReference type="PROSITE" id="PS50021"/>
    </source>
</evidence>
<dbReference type="Gene3D" id="1.10.418.10">
    <property type="entry name" value="Calponin-like domain"/>
    <property type="match status" value="1"/>
</dbReference>
<dbReference type="GO" id="GO:0051493">
    <property type="term" value="P:regulation of cytoskeleton organization"/>
    <property type="evidence" value="ECO:0007669"/>
    <property type="project" value="TreeGrafter"/>
</dbReference>
<keyword evidence="5" id="KW-0282">Flagellum</keyword>
<evidence type="ECO:0000313" key="4">
    <source>
        <dbReference type="Proteomes" id="UP000808372"/>
    </source>
</evidence>
<evidence type="ECO:0000256" key="2">
    <source>
        <dbReference type="SAM" id="MobiDB-lite"/>
    </source>
</evidence>
<dbReference type="InterPro" id="IPR052111">
    <property type="entry name" value="Spermatogenesis_Ciliary_MAP"/>
</dbReference>
<dbReference type="Proteomes" id="UP000808372">
    <property type="component" value="Chromosome 22"/>
</dbReference>
<dbReference type="Pfam" id="PF06294">
    <property type="entry name" value="CH_2"/>
    <property type="match status" value="1"/>
</dbReference>
<feature type="compositionally biased region" description="Basic and acidic residues" evidence="2">
    <location>
        <begin position="153"/>
        <end position="167"/>
    </location>
</feature>
<feature type="region of interest" description="Disordered" evidence="2">
    <location>
        <begin position="133"/>
        <end position="170"/>
    </location>
</feature>
<dbReference type="PANTHER" id="PTHR12509">
    <property type="entry name" value="SPERMATOGENESIS-ASSOCIATED 4-RELATED"/>
    <property type="match status" value="1"/>
</dbReference>
<dbReference type="FunFam" id="1.10.418.10:FF:000059">
    <property type="entry name" value="RIKEN cDNA 6430531B16 gene"/>
    <property type="match status" value="1"/>
</dbReference>
<sequence length="236" mass="27479">MDKELNEEILQDLFAWIDKIPLSRPKRNITRDFSDGVMAAEVVKYFFPKLVELHNYTPANSIQQKLSNWGTLNRQVFSKLNFHIPEETVKRIVVSTAGVIEPVLCLLRERIDDKRQQCTEDTLLDVEYYNNRNQEKPLTEPPPNDAQKKPGLGKKEERAHVHQHTDKTSTVLGSQVDPTIRLVLEEKEQALLALQETVEILQIKVNRLEHLVQLKDMRLEDLTRHLERYKARSNVP</sequence>
<dbReference type="PANTHER" id="PTHR12509:SF9">
    <property type="entry name" value="SPERM FLAGELLAR PROTEIN 1 ISOFORM X1"/>
    <property type="match status" value="1"/>
</dbReference>
<proteinExistence type="predicted"/>
<dbReference type="InterPro" id="IPR010441">
    <property type="entry name" value="CH_2"/>
</dbReference>
<dbReference type="PROSITE" id="PS50021">
    <property type="entry name" value="CH"/>
    <property type="match status" value="1"/>
</dbReference>
<dbReference type="KEGG" id="snh:120017983"/>
<dbReference type="GeneID" id="120017983"/>
<feature type="coiled-coil region" evidence="1">
    <location>
        <begin position="184"/>
        <end position="211"/>
    </location>
</feature>
<name>A0A8U0TIH5_SALNM</name>